<dbReference type="EMBL" id="CZPZ01000034">
    <property type="protein sequence ID" value="CUS39259.1"/>
    <property type="molecule type" value="Genomic_DNA"/>
</dbReference>
<dbReference type="FunFam" id="1.10.287.130:FF:000002">
    <property type="entry name" value="Two-component osmosensing histidine kinase"/>
    <property type="match status" value="1"/>
</dbReference>
<evidence type="ECO:0000256" key="12">
    <source>
        <dbReference type="SAM" id="Coils"/>
    </source>
</evidence>
<feature type="modified residue" description="4-aspartylphosphate" evidence="11">
    <location>
        <position position="549"/>
    </location>
</feature>
<dbReference type="SUPFAM" id="SSF52172">
    <property type="entry name" value="CheY-like"/>
    <property type="match status" value="2"/>
</dbReference>
<dbReference type="Pfam" id="PF02518">
    <property type="entry name" value="HATPase_c"/>
    <property type="match status" value="1"/>
</dbReference>
<dbReference type="PROSITE" id="PS50109">
    <property type="entry name" value="HIS_KIN"/>
    <property type="match status" value="1"/>
</dbReference>
<dbReference type="InterPro" id="IPR036890">
    <property type="entry name" value="HATPase_C_sf"/>
</dbReference>
<dbReference type="STRING" id="1742973.COMA2_70050"/>
<dbReference type="SUPFAM" id="SSF47384">
    <property type="entry name" value="Homodimeric domain of signal transducing histidine kinase"/>
    <property type="match status" value="1"/>
</dbReference>
<dbReference type="InterPro" id="IPR003594">
    <property type="entry name" value="HATPase_dom"/>
</dbReference>
<name>A0A0S4LTE5_9BACT</name>
<evidence type="ECO:0000256" key="10">
    <source>
        <dbReference type="ARBA" id="ARBA00068150"/>
    </source>
</evidence>
<feature type="coiled-coil region" evidence="12">
    <location>
        <begin position="173"/>
        <end position="231"/>
    </location>
</feature>
<dbReference type="OrthoDB" id="193150at2"/>
<comment type="subunit">
    <text evidence="9">At low DSF concentrations, interacts with RpfF.</text>
</comment>
<dbReference type="Pfam" id="PF00512">
    <property type="entry name" value="HisKA"/>
    <property type="match status" value="1"/>
</dbReference>
<evidence type="ECO:0000256" key="9">
    <source>
        <dbReference type="ARBA" id="ARBA00064003"/>
    </source>
</evidence>
<dbReference type="CDD" id="cd17546">
    <property type="entry name" value="REC_hyHK_CKI1_RcsC-like"/>
    <property type="match status" value="1"/>
</dbReference>
<keyword evidence="16" id="KW-1185">Reference proteome</keyword>
<evidence type="ECO:0000313" key="16">
    <source>
        <dbReference type="Proteomes" id="UP000198736"/>
    </source>
</evidence>
<feature type="domain" description="Response regulatory" evidence="14">
    <location>
        <begin position="500"/>
        <end position="620"/>
    </location>
</feature>
<evidence type="ECO:0000256" key="7">
    <source>
        <dbReference type="ARBA" id="ARBA00022840"/>
    </source>
</evidence>
<keyword evidence="4 15" id="KW-0808">Transferase</keyword>
<dbReference type="InterPro" id="IPR011006">
    <property type="entry name" value="CheY-like_superfamily"/>
</dbReference>
<dbReference type="AlphaFoldDB" id="A0A0S4LTE5"/>
<keyword evidence="5" id="KW-0547">Nucleotide-binding</keyword>
<dbReference type="InterPro" id="IPR004358">
    <property type="entry name" value="Sig_transdc_His_kin-like_C"/>
</dbReference>
<dbReference type="Gene3D" id="3.30.565.10">
    <property type="entry name" value="Histidine kinase-like ATPase, C-terminal domain"/>
    <property type="match status" value="1"/>
</dbReference>
<dbReference type="RefSeq" id="WP_090901478.1">
    <property type="nucleotide sequence ID" value="NZ_CZPZ01000034.1"/>
</dbReference>
<keyword evidence="6 15" id="KW-0418">Kinase</keyword>
<dbReference type="PANTHER" id="PTHR45339">
    <property type="entry name" value="HYBRID SIGNAL TRANSDUCTION HISTIDINE KINASE J"/>
    <property type="match status" value="1"/>
</dbReference>
<dbReference type="SMART" id="SM00448">
    <property type="entry name" value="REC"/>
    <property type="match status" value="2"/>
</dbReference>
<dbReference type="CDD" id="cd00082">
    <property type="entry name" value="HisKA"/>
    <property type="match status" value="1"/>
</dbReference>
<evidence type="ECO:0000259" key="14">
    <source>
        <dbReference type="PROSITE" id="PS50110"/>
    </source>
</evidence>
<dbReference type="FunFam" id="3.30.565.10:FF:000010">
    <property type="entry name" value="Sensor histidine kinase RcsC"/>
    <property type="match status" value="1"/>
</dbReference>
<gene>
    <name evidence="15" type="ORF">COMA2_70050</name>
</gene>
<dbReference type="GO" id="GO:0000155">
    <property type="term" value="F:phosphorelay sensor kinase activity"/>
    <property type="evidence" value="ECO:0007669"/>
    <property type="project" value="InterPro"/>
</dbReference>
<evidence type="ECO:0000313" key="15">
    <source>
        <dbReference type="EMBL" id="CUS39259.1"/>
    </source>
</evidence>
<evidence type="ECO:0000256" key="3">
    <source>
        <dbReference type="ARBA" id="ARBA00022553"/>
    </source>
</evidence>
<evidence type="ECO:0000256" key="1">
    <source>
        <dbReference type="ARBA" id="ARBA00000085"/>
    </source>
</evidence>
<dbReference type="InterPro" id="IPR036097">
    <property type="entry name" value="HisK_dim/P_sf"/>
</dbReference>
<dbReference type="InterPro" id="IPR003661">
    <property type="entry name" value="HisK_dim/P_dom"/>
</dbReference>
<dbReference type="EC" id="2.7.13.3" evidence="2"/>
<dbReference type="PROSITE" id="PS50110">
    <property type="entry name" value="RESPONSE_REGULATORY"/>
    <property type="match status" value="2"/>
</dbReference>
<reference evidence="16" key="1">
    <citation type="submission" date="2015-10" db="EMBL/GenBank/DDBJ databases">
        <authorList>
            <person name="Luecker S."/>
            <person name="Luecker S."/>
        </authorList>
    </citation>
    <scope>NUCLEOTIDE SEQUENCE [LARGE SCALE GENOMIC DNA]</scope>
</reference>
<dbReference type="PANTHER" id="PTHR45339:SF1">
    <property type="entry name" value="HYBRID SIGNAL TRANSDUCTION HISTIDINE KINASE J"/>
    <property type="match status" value="1"/>
</dbReference>
<protein>
    <recommendedName>
        <fullName evidence="10">Sensory/regulatory protein RpfC</fullName>
        <ecNumber evidence="2">2.7.13.3</ecNumber>
    </recommendedName>
</protein>
<keyword evidence="3 11" id="KW-0597">Phosphoprotein</keyword>
<dbReference type="Gene3D" id="3.40.50.2300">
    <property type="match status" value="2"/>
</dbReference>
<dbReference type="Gene3D" id="1.10.287.130">
    <property type="match status" value="1"/>
</dbReference>
<keyword evidence="12" id="KW-0175">Coiled coil</keyword>
<evidence type="ECO:0000256" key="11">
    <source>
        <dbReference type="PROSITE-ProRule" id="PRU00169"/>
    </source>
</evidence>
<organism evidence="15 16">
    <name type="scientific">Candidatus Nitrospira nitrificans</name>
    <dbReference type="NCBI Taxonomy" id="1742973"/>
    <lineage>
        <taxon>Bacteria</taxon>
        <taxon>Pseudomonadati</taxon>
        <taxon>Nitrospirota</taxon>
        <taxon>Nitrospiria</taxon>
        <taxon>Nitrospirales</taxon>
        <taxon>Nitrospiraceae</taxon>
        <taxon>Nitrospira</taxon>
    </lineage>
</organism>
<evidence type="ECO:0000256" key="5">
    <source>
        <dbReference type="ARBA" id="ARBA00022741"/>
    </source>
</evidence>
<proteinExistence type="predicted"/>
<feature type="modified residue" description="4-aspartylphosphate" evidence="11">
    <location>
        <position position="87"/>
    </location>
</feature>
<keyword evidence="8" id="KW-0902">Two-component regulatory system</keyword>
<feature type="domain" description="Response regulatory" evidence="14">
    <location>
        <begin position="9"/>
        <end position="156"/>
    </location>
</feature>
<keyword evidence="7" id="KW-0067">ATP-binding</keyword>
<dbReference type="SMART" id="SM00387">
    <property type="entry name" value="HATPase_c"/>
    <property type="match status" value="1"/>
</dbReference>
<dbReference type="PRINTS" id="PR00344">
    <property type="entry name" value="BCTRLSENSOR"/>
</dbReference>
<dbReference type="GO" id="GO:0005524">
    <property type="term" value="F:ATP binding"/>
    <property type="evidence" value="ECO:0007669"/>
    <property type="project" value="UniProtKB-KW"/>
</dbReference>
<dbReference type="SMART" id="SM00388">
    <property type="entry name" value="HisKA"/>
    <property type="match status" value="1"/>
</dbReference>
<dbReference type="Proteomes" id="UP000198736">
    <property type="component" value="Unassembled WGS sequence"/>
</dbReference>
<dbReference type="InterPro" id="IPR005467">
    <property type="entry name" value="His_kinase_dom"/>
</dbReference>
<comment type="catalytic activity">
    <reaction evidence="1">
        <text>ATP + protein L-histidine = ADP + protein N-phospho-L-histidine.</text>
        <dbReference type="EC" id="2.7.13.3"/>
    </reaction>
</comment>
<evidence type="ECO:0000256" key="4">
    <source>
        <dbReference type="ARBA" id="ARBA00022679"/>
    </source>
</evidence>
<evidence type="ECO:0000259" key="13">
    <source>
        <dbReference type="PROSITE" id="PS50109"/>
    </source>
</evidence>
<accession>A0A0S4LTE5</accession>
<dbReference type="CDD" id="cd16922">
    <property type="entry name" value="HATPase_EvgS-ArcB-TorS-like"/>
    <property type="match status" value="1"/>
</dbReference>
<evidence type="ECO:0000256" key="8">
    <source>
        <dbReference type="ARBA" id="ARBA00023012"/>
    </source>
</evidence>
<evidence type="ECO:0000256" key="6">
    <source>
        <dbReference type="ARBA" id="ARBA00022777"/>
    </source>
</evidence>
<feature type="domain" description="Histidine kinase" evidence="13">
    <location>
        <begin position="235"/>
        <end position="456"/>
    </location>
</feature>
<dbReference type="InterPro" id="IPR001789">
    <property type="entry name" value="Sig_transdc_resp-reg_receiver"/>
</dbReference>
<evidence type="ECO:0000256" key="2">
    <source>
        <dbReference type="ARBA" id="ARBA00012438"/>
    </source>
</evidence>
<sequence length="628" mass="70523">MVDNNTNLRILVVDDNRAIHEDFRRILEAPTEEESLTRARATLFGETPLVKALDRFELNYADQGQAALALVQMARLEGRPYAVAFIDMRMPPGWDGLETIERLWEADGRLQVVICTAYSDHSWAEIAARLEIGDRLLILRKPFDPIEVQQIAASLTRKWALGRDVRLQIEDLVAQVNARNRELQTTNQHLEQQVATRTAELQQRNDELRNMVEALKEAKVAADKANQAKSQFLARMSHEIRTPMNAMLGMNELLLSTLLNDRQRHFVQTIHNNGEQLLQIINDILDLSKIEENKMDLHITEFDLFATVQDVAGLFREPSRQKRLSLECQVDPELPALWRGDGGRFRQILMNLVSNAVKFTERGGILIHIERLEDRQEKTLFKITVCDTGIGVPLEAQRKIFDPFAQADGSMTRRYGGTGLGLAIVQRLVSLMGGDVGLTSFPGNGSTFWFTVCLEKVSASDRAGREDKQADCHSMPDLLIARSHEKTPGIHSSKPRSRARILLAEDNPTNQEVFLRMLELCGESVDMVSTGREVIQALERRPYDLIFMDCEMPEMDGLTATTEIRRRGFTGTDGKPVTILALSGYAVSTVETACIAGGMDGFLPKPVGLKEMQKAVRRWLPAVGSRAA</sequence>
<dbReference type="SUPFAM" id="SSF55874">
    <property type="entry name" value="ATPase domain of HSP90 chaperone/DNA topoisomerase II/histidine kinase"/>
    <property type="match status" value="1"/>
</dbReference>
<dbReference type="Pfam" id="PF00072">
    <property type="entry name" value="Response_reg"/>
    <property type="match status" value="2"/>
</dbReference>